<dbReference type="Pfam" id="PF02225">
    <property type="entry name" value="PA"/>
    <property type="match status" value="1"/>
</dbReference>
<feature type="signal peptide" evidence="1">
    <location>
        <begin position="1"/>
        <end position="18"/>
    </location>
</feature>
<dbReference type="OrthoDB" id="9778250at2"/>
<dbReference type="RefSeq" id="WP_100283063.1">
    <property type="nucleotide sequence ID" value="NZ_CP024923.1"/>
</dbReference>
<evidence type="ECO:0000256" key="1">
    <source>
        <dbReference type="SAM" id="SignalP"/>
    </source>
</evidence>
<evidence type="ECO:0000259" key="3">
    <source>
        <dbReference type="Pfam" id="PF04389"/>
    </source>
</evidence>
<keyword evidence="5" id="KW-1185">Reference proteome</keyword>
<dbReference type="CDD" id="cd04820">
    <property type="entry name" value="PA_M28_1_1"/>
    <property type="match status" value="1"/>
</dbReference>
<dbReference type="SUPFAM" id="SSF53187">
    <property type="entry name" value="Zn-dependent exopeptidases"/>
    <property type="match status" value="1"/>
</dbReference>
<gene>
    <name evidence="4" type="ORF">CVN68_15875</name>
</gene>
<dbReference type="Gene3D" id="3.50.30.30">
    <property type="match status" value="1"/>
</dbReference>
<dbReference type="InterPro" id="IPR045175">
    <property type="entry name" value="M28_fam"/>
</dbReference>
<dbReference type="InterPro" id="IPR003137">
    <property type="entry name" value="PA_domain"/>
</dbReference>
<organism evidence="4 5">
    <name type="scientific">Sphingomonas psychrotolerans</name>
    <dbReference type="NCBI Taxonomy" id="1327635"/>
    <lineage>
        <taxon>Bacteria</taxon>
        <taxon>Pseudomonadati</taxon>
        <taxon>Pseudomonadota</taxon>
        <taxon>Alphaproteobacteria</taxon>
        <taxon>Sphingomonadales</taxon>
        <taxon>Sphingomonadaceae</taxon>
        <taxon>Sphingomonas</taxon>
    </lineage>
</organism>
<dbReference type="SUPFAM" id="SSF52025">
    <property type="entry name" value="PA domain"/>
    <property type="match status" value="1"/>
</dbReference>
<dbReference type="Proteomes" id="UP000229081">
    <property type="component" value="Chromosome"/>
</dbReference>
<dbReference type="GO" id="GO:0008235">
    <property type="term" value="F:metalloexopeptidase activity"/>
    <property type="evidence" value="ECO:0007669"/>
    <property type="project" value="InterPro"/>
</dbReference>
<dbReference type="AlphaFoldDB" id="A0A2K8MMX6"/>
<accession>A0A2K8MMX6</accession>
<evidence type="ECO:0000313" key="5">
    <source>
        <dbReference type="Proteomes" id="UP000229081"/>
    </source>
</evidence>
<dbReference type="InterPro" id="IPR007484">
    <property type="entry name" value="Peptidase_M28"/>
</dbReference>
<feature type="domain" description="PA" evidence="2">
    <location>
        <begin position="124"/>
        <end position="195"/>
    </location>
</feature>
<dbReference type="InterPro" id="IPR046450">
    <property type="entry name" value="PA_dom_sf"/>
</dbReference>
<dbReference type="PANTHER" id="PTHR12147">
    <property type="entry name" value="METALLOPEPTIDASE M28 FAMILY MEMBER"/>
    <property type="match status" value="1"/>
</dbReference>
<dbReference type="KEGG" id="sphc:CVN68_15875"/>
<dbReference type="PANTHER" id="PTHR12147:SF26">
    <property type="entry name" value="PEPTIDASE M28 DOMAIN-CONTAINING PROTEIN"/>
    <property type="match status" value="1"/>
</dbReference>
<protein>
    <submittedName>
        <fullName evidence="4">Peptidase M28</fullName>
    </submittedName>
</protein>
<evidence type="ECO:0000313" key="4">
    <source>
        <dbReference type="EMBL" id="ATY33259.1"/>
    </source>
</evidence>
<keyword evidence="1" id="KW-0732">Signal</keyword>
<proteinExistence type="predicted"/>
<reference evidence="4 5" key="1">
    <citation type="submission" date="2017-11" db="EMBL/GenBank/DDBJ databases">
        <title>Complete genome sequence of Sphingomonas sp. Strain Cra20, a psychrotolerant potential plant growth promoting rhizobacteria.</title>
        <authorList>
            <person name="Luo Y."/>
        </authorList>
    </citation>
    <scope>NUCLEOTIDE SEQUENCE [LARGE SCALE GENOMIC DNA]</scope>
    <source>
        <strain evidence="4 5">Cra20</strain>
    </source>
</reference>
<dbReference type="Gene3D" id="3.40.630.10">
    <property type="entry name" value="Zn peptidases"/>
    <property type="match status" value="1"/>
</dbReference>
<dbReference type="EMBL" id="CP024923">
    <property type="protein sequence ID" value="ATY33259.1"/>
    <property type="molecule type" value="Genomic_DNA"/>
</dbReference>
<dbReference type="Pfam" id="PF04389">
    <property type="entry name" value="Peptidase_M28"/>
    <property type="match status" value="1"/>
</dbReference>
<feature type="domain" description="Peptidase M28" evidence="3">
    <location>
        <begin position="290"/>
        <end position="489"/>
    </location>
</feature>
<feature type="chain" id="PRO_5014862267" evidence="1">
    <location>
        <begin position="19"/>
        <end position="535"/>
    </location>
</feature>
<sequence length="535" mass="55725">MKSLLIAFSLLEPLPAIAQGLPPAEAALKAHVAFLASDAMRGRDTGSNELAVAEQYVAAQMLAAGLKPGGPNGAWLQPVPLVSFKGADHGTLTLTRGTTATPLEWGKDYVARSNPREAKVALSAPVVFAGYGVTDRATGYDDYKALDVKGKIVAILRDAPQALQSEVRAHLSQPDEQARNAAAHGAIGVILIEGNTRHAVFPFEASVGYWNSSGMTWADPDGKANSGGPRAPAFAYLSMAGAEKLFAGAKLKWADVLAADKAGKKLPTGALGVTAQGIANTEIETLGANNVVGLLEGSDPALKGQYVVISAHLDHVGIGKPDAKGDTIYNGAMDNAVGTASMLEVAKAFTASGKRPRRSILFVAVTAEEKGLVGSDYFAANPTVPKGSIVANVNLDMPVLTYKFEDLVAYGADRTSIGATVAAVARAEGLTLTPDPAPEQASFVRSDHYSFVRAGIPAVSLEPGPAGPGKAAVEEFGAKHYHQPSDEVGLVDFGQGVRFVKLNYAIARALADADQRPLWNKGDFFGTLYDGPGAK</sequence>
<name>A0A2K8MMX6_9SPHN</name>
<evidence type="ECO:0000259" key="2">
    <source>
        <dbReference type="Pfam" id="PF02225"/>
    </source>
</evidence>
<dbReference type="GO" id="GO:0006508">
    <property type="term" value="P:proteolysis"/>
    <property type="evidence" value="ECO:0007669"/>
    <property type="project" value="InterPro"/>
</dbReference>